<dbReference type="EMBL" id="CDMZ01000805">
    <property type="protein sequence ID" value="CUC09417.1"/>
    <property type="molecule type" value="Genomic_DNA"/>
</dbReference>
<accession>A0A0K6S6X6</accession>
<proteinExistence type="predicted"/>
<protein>
    <submittedName>
        <fullName evidence="2">Uncharacterized protein</fullName>
    </submittedName>
</protein>
<name>A0A0K6S6X6_9ALVE</name>
<reference evidence="2" key="1">
    <citation type="submission" date="2014-11" db="EMBL/GenBank/DDBJ databases">
        <title>Molecular phylogeny of cliff fern family Woodsiaceae with morphological implications.</title>
        <authorList>
            <person name="Shao Y.-Z."/>
            <person name="Wei R."/>
            <person name="Zhang X.-C."/>
        </authorList>
    </citation>
    <scope>NUCLEOTIDE SEQUENCE</scope>
</reference>
<gene>
    <name evidence="2" type="ORF">Cvel_19750.t2</name>
</gene>
<evidence type="ECO:0000256" key="1">
    <source>
        <dbReference type="SAM" id="MobiDB-lite"/>
    </source>
</evidence>
<organism evidence="2">
    <name type="scientific">Chromera velia CCMP2878</name>
    <dbReference type="NCBI Taxonomy" id="1169474"/>
    <lineage>
        <taxon>Eukaryota</taxon>
        <taxon>Sar</taxon>
        <taxon>Alveolata</taxon>
        <taxon>Colpodellida</taxon>
        <taxon>Chromeraceae</taxon>
        <taxon>Chromera</taxon>
    </lineage>
</organism>
<feature type="compositionally biased region" description="Basic and acidic residues" evidence="1">
    <location>
        <begin position="1"/>
        <end position="11"/>
    </location>
</feature>
<evidence type="ECO:0000313" key="2">
    <source>
        <dbReference type="EMBL" id="CUC09417.1"/>
    </source>
</evidence>
<dbReference type="VEuPathDB" id="CryptoDB:Cvel_19750"/>
<dbReference type="AlphaFoldDB" id="A0A0K6S6X6"/>
<feature type="region of interest" description="Disordered" evidence="1">
    <location>
        <begin position="1"/>
        <end position="20"/>
    </location>
</feature>
<sequence>MERRERGKTAEPHTSLLRTAHDTVEVLLETAHGGSTGSGSSVSLSMGREREDLPVPGAVALRLGDSSPAVPVVREGRLLSATGGCKQAQQGEG</sequence>